<keyword evidence="4" id="KW-1185">Reference proteome</keyword>
<evidence type="ECO:0000256" key="2">
    <source>
        <dbReference type="SAM" id="MobiDB-lite"/>
    </source>
</evidence>
<dbReference type="STRING" id="796925.A0A137PHK2"/>
<feature type="region of interest" description="Disordered" evidence="2">
    <location>
        <begin position="265"/>
        <end position="347"/>
    </location>
</feature>
<feature type="compositionally biased region" description="Low complexity" evidence="2">
    <location>
        <begin position="308"/>
        <end position="331"/>
    </location>
</feature>
<dbReference type="AlphaFoldDB" id="A0A137PHK2"/>
<feature type="compositionally biased region" description="Polar residues" evidence="2">
    <location>
        <begin position="267"/>
        <end position="283"/>
    </location>
</feature>
<reference evidence="3 4" key="1">
    <citation type="journal article" date="2015" name="Genome Biol. Evol.">
        <title>Phylogenomic analyses indicate that early fungi evolved digesting cell walls of algal ancestors of land plants.</title>
        <authorList>
            <person name="Chang Y."/>
            <person name="Wang S."/>
            <person name="Sekimoto S."/>
            <person name="Aerts A.L."/>
            <person name="Choi C."/>
            <person name="Clum A."/>
            <person name="LaButti K.M."/>
            <person name="Lindquist E.A."/>
            <person name="Yee Ngan C."/>
            <person name="Ohm R.A."/>
            <person name="Salamov A.A."/>
            <person name="Grigoriev I.V."/>
            <person name="Spatafora J.W."/>
            <person name="Berbee M.L."/>
        </authorList>
    </citation>
    <scope>NUCLEOTIDE SEQUENCE [LARGE SCALE GENOMIC DNA]</scope>
    <source>
        <strain evidence="3 4">NRRL 28638</strain>
    </source>
</reference>
<organism evidence="3 4">
    <name type="scientific">Conidiobolus coronatus (strain ATCC 28846 / CBS 209.66 / NRRL 28638)</name>
    <name type="common">Delacroixia coronata</name>
    <dbReference type="NCBI Taxonomy" id="796925"/>
    <lineage>
        <taxon>Eukaryota</taxon>
        <taxon>Fungi</taxon>
        <taxon>Fungi incertae sedis</taxon>
        <taxon>Zoopagomycota</taxon>
        <taxon>Entomophthoromycotina</taxon>
        <taxon>Entomophthoromycetes</taxon>
        <taxon>Entomophthorales</taxon>
        <taxon>Ancylistaceae</taxon>
        <taxon>Conidiobolus</taxon>
    </lineage>
</organism>
<keyword evidence="1" id="KW-0175">Coiled coil</keyword>
<evidence type="ECO:0000313" key="3">
    <source>
        <dbReference type="EMBL" id="KXN74460.1"/>
    </source>
</evidence>
<name>A0A137PHK2_CONC2</name>
<dbReference type="OrthoDB" id="4088568at2759"/>
<proteinExistence type="predicted"/>
<feature type="compositionally biased region" description="Polar residues" evidence="2">
    <location>
        <begin position="338"/>
        <end position="347"/>
    </location>
</feature>
<dbReference type="EMBL" id="KQ964423">
    <property type="protein sequence ID" value="KXN74460.1"/>
    <property type="molecule type" value="Genomic_DNA"/>
</dbReference>
<evidence type="ECO:0000256" key="1">
    <source>
        <dbReference type="SAM" id="Coils"/>
    </source>
</evidence>
<dbReference type="Proteomes" id="UP000070444">
    <property type="component" value="Unassembled WGS sequence"/>
</dbReference>
<feature type="region of interest" description="Disordered" evidence="2">
    <location>
        <begin position="638"/>
        <end position="660"/>
    </location>
</feature>
<evidence type="ECO:0000313" key="4">
    <source>
        <dbReference type="Proteomes" id="UP000070444"/>
    </source>
</evidence>
<protein>
    <submittedName>
        <fullName evidence="3">Uncharacterized protein</fullName>
    </submittedName>
</protein>
<feature type="compositionally biased region" description="Low complexity" evidence="2">
    <location>
        <begin position="638"/>
        <end position="658"/>
    </location>
</feature>
<feature type="coiled-coil region" evidence="1">
    <location>
        <begin position="4"/>
        <end position="73"/>
    </location>
</feature>
<gene>
    <name evidence="3" type="ORF">CONCODRAFT_150148</name>
</gene>
<accession>A0A137PHK2</accession>
<sequence>MDKLARENSRLKKSEYKIKELEDKIASLNGDLGNTRRLYSATQSRLTKGRTQYEALRKAHRKVKKALERQKNQNCSLEKVEWLKESNVKLKEALDHLMNSPESPANLHSQMNTLLSVINELTSANSRLKMDLMEYTELLHDSRHSMHDLRNHFTNLHSMSATNLPTNDSSFLDQSFISDLSESNILSDQLSASQHLSKSPDQMHRPRQRNCFSYDLSNFATVKPKLSLQEWPSEHSSVSDEISNWDGEEWNPEEFPIDIQLPEPTVEWNSTPDISSSTYSELSHANEMPSALLTRLESSLSPPPPHPTTISPTKKADTAAHLSSSHASSSHTILYESGENSKQSPSKNLSYPFDLVDEVCRNYLDRLRGADPSQLNKKMRRAFDLEKLAPHSSSLIDDLIHNIELLPDRFSGQIKQAIPSLVVSVGRTRSGTVYKEDASSSSNLSSKITEKPDPGFDKVVLLIKDLLLEVAHLRQSNNDLSLKLFQSMNMRREQELSKLDHYDDLSCLIYNRRTILKNKSVKTPALANQIHHLSIPSFAPPVSKNVEGQLQKDNNDDNSAINRLQKKVPKHTFTSHSSENAIEEEALPKVTSPIMVKNGVVNYAPLLDITKESGSSNVTDRSNTLTRAVDKLKKVIGAPKTSDATSDASDLSSPTTPTNKSFRYTIFTNSKLFPITLPQPSTTTE</sequence>